<dbReference type="InterPro" id="IPR027417">
    <property type="entry name" value="P-loop_NTPase"/>
</dbReference>
<proteinExistence type="inferred from homology"/>
<accession>A4X0P9</accession>
<dbReference type="Pfam" id="PF02534">
    <property type="entry name" value="T4SS-DNA_transf"/>
    <property type="match status" value="1"/>
</dbReference>
<evidence type="ECO:0000256" key="6">
    <source>
        <dbReference type="ARBA" id="ARBA00023136"/>
    </source>
</evidence>
<evidence type="ECO:0000256" key="3">
    <source>
        <dbReference type="ARBA" id="ARBA00022475"/>
    </source>
</evidence>
<keyword evidence="4" id="KW-0812">Transmembrane</keyword>
<evidence type="ECO:0000256" key="2">
    <source>
        <dbReference type="ARBA" id="ARBA00008806"/>
    </source>
</evidence>
<gene>
    <name evidence="8" type="ordered locus">Rsph17025_4368</name>
</gene>
<keyword evidence="8" id="KW-0614">Plasmid</keyword>
<sequence length="713" mass="77218" precursor="true">MIVANWHRLGRPAKAAALASAAAFCIGGGLAAQAWVLHWGLKVPLALPRDLLIWPQAALAGYSDPLTVKWIKLAGLAGLLPTAALVAAILKARPKIDLHGTAAFARESEIAAAGMRAKAGLIAGFTGPLPSPHYGKPVGRFGQLDEEHGRVKVEKKSRLNARNLLVYGGPEHMLLYAPTRSGKGVGVVVPNLLNWPDSAVVLDIKKENWQLTAGFRKAGGQEVFLFDPLDPEGRTHRWNPLASVRRGTAFQVEDLQRLADLFIPVASKDPFFDRAAQTAFVGVGGYLAETPELPFTLGELYRQLTLTPNFVRTFKARIDERAEAGRPLSLQTIATLNDFLSKSENTFESVKSTITANLGLFANPLLDRATAASDFDFADLRRKRMTIYVGITPNNLGRLGPLLNLFFQSCVDANMQELPEHNPALKHRVLLCMDEFAAVGELPAFKRGIGYFAGYGLKVLTIVQTPAQLADIYGSDGAEAYMDNAGITVVFTPKGLKEARNLSERLGTYGAEAISTSRSKLLASRNPPTISVSEQKRALMMPQELLQLDQSGAIILAAGHPPIRAKKIRFYAEEAFLERSRIPPPEIPASRADATADDVRRLRDENRRMREDLSALTDEVRRIAALKLAQAANVAAGQPAEVPMTDEEIAKPETISFDRLALASDSVRAKIKSLAAAGTIGTKEGVAAILGEMGVAVPEEKAAKPKKEKVRHG</sequence>
<evidence type="ECO:0000256" key="1">
    <source>
        <dbReference type="ARBA" id="ARBA00004651"/>
    </source>
</evidence>
<dbReference type="Gene3D" id="3.40.50.300">
    <property type="entry name" value="P-loop containing nucleotide triphosphate hydrolases"/>
    <property type="match status" value="1"/>
</dbReference>
<feature type="coiled-coil region" evidence="7">
    <location>
        <begin position="592"/>
        <end position="619"/>
    </location>
</feature>
<dbReference type="BioCyc" id="RSPH349102:G1G8M-4509-MONOMER"/>
<comment type="similarity">
    <text evidence="2">Belongs to the VirD4/TraG family.</text>
</comment>
<dbReference type="GO" id="GO:0005886">
    <property type="term" value="C:plasma membrane"/>
    <property type="evidence" value="ECO:0007669"/>
    <property type="project" value="UniProtKB-SubCell"/>
</dbReference>
<dbReference type="PANTHER" id="PTHR37937:SF1">
    <property type="entry name" value="CONJUGATIVE TRANSFER: DNA TRANSPORT"/>
    <property type="match status" value="1"/>
</dbReference>
<keyword evidence="6" id="KW-0472">Membrane</keyword>
<dbReference type="InterPro" id="IPR003688">
    <property type="entry name" value="TraG/VirD4"/>
</dbReference>
<name>A4X0P9_CERS5</name>
<dbReference type="EMBL" id="CP000665">
    <property type="protein sequence ID" value="ABP73213.1"/>
    <property type="molecule type" value="Genomic_DNA"/>
</dbReference>
<dbReference type="HOGENOM" id="CLU_012039_1_3_5"/>
<geneLocation type="plasmid" evidence="8">
    <name>pRSPA04</name>
</geneLocation>
<dbReference type="KEGG" id="rsq:Rsph17025_4368"/>
<dbReference type="SUPFAM" id="SSF52540">
    <property type="entry name" value="P-loop containing nucleoside triphosphate hydrolases"/>
    <property type="match status" value="1"/>
</dbReference>
<dbReference type="PANTHER" id="PTHR37937">
    <property type="entry name" value="CONJUGATIVE TRANSFER: DNA TRANSPORT"/>
    <property type="match status" value="1"/>
</dbReference>
<organism evidence="8">
    <name type="scientific">Cereibacter sphaeroides (strain ATCC 17025 / ATH 2.4.3)</name>
    <name type="common">Rhodobacter sphaeroides</name>
    <dbReference type="NCBI Taxonomy" id="349102"/>
    <lineage>
        <taxon>Bacteria</taxon>
        <taxon>Pseudomonadati</taxon>
        <taxon>Pseudomonadota</taxon>
        <taxon>Alphaproteobacteria</taxon>
        <taxon>Rhodobacterales</taxon>
        <taxon>Paracoccaceae</taxon>
        <taxon>Cereibacter</taxon>
    </lineage>
</organism>
<comment type="subcellular location">
    <subcellularLocation>
        <location evidence="1">Cell membrane</location>
        <topology evidence="1">Multi-pass membrane protein</topology>
    </subcellularLocation>
</comment>
<keyword evidence="5" id="KW-1133">Transmembrane helix</keyword>
<dbReference type="InterPro" id="IPR051539">
    <property type="entry name" value="T4SS-coupling_protein"/>
</dbReference>
<reference evidence="8" key="1">
    <citation type="submission" date="2007-04" db="EMBL/GenBank/DDBJ databases">
        <title>Complete sequence of plasmid pRSPA04 of Rhodobacter sphaeroides ATCC 17025.</title>
        <authorList>
            <consortium name="US DOE Joint Genome Institute"/>
            <person name="Copeland A."/>
            <person name="Lucas S."/>
            <person name="Lapidus A."/>
            <person name="Barry K."/>
            <person name="Detter J.C."/>
            <person name="Glavina del Rio T."/>
            <person name="Hammon N."/>
            <person name="Israni S."/>
            <person name="Dalin E."/>
            <person name="Tice H."/>
            <person name="Pitluck S."/>
            <person name="Chertkov O."/>
            <person name="Brettin T."/>
            <person name="Bruce D."/>
            <person name="Han C."/>
            <person name="Schmutz J."/>
            <person name="Larimer F."/>
            <person name="Land M."/>
            <person name="Hauser L."/>
            <person name="Kyrpides N."/>
            <person name="Kim E."/>
            <person name="Richardson P."/>
            <person name="Mackenzie C."/>
            <person name="Choudhary M."/>
            <person name="Donohue T.J."/>
            <person name="Kaplan S."/>
        </authorList>
    </citation>
    <scope>NUCLEOTIDE SEQUENCE [LARGE SCALE GENOMIC DNA]</scope>
    <source>
        <strain evidence="8">ATCC 17025</strain>
        <plasmid evidence="8">pRSPA04</plasmid>
    </source>
</reference>
<evidence type="ECO:0000256" key="4">
    <source>
        <dbReference type="ARBA" id="ARBA00022692"/>
    </source>
</evidence>
<keyword evidence="7" id="KW-0175">Coiled coil</keyword>
<dbReference type="CDD" id="cd01127">
    <property type="entry name" value="TrwB_TraG_TraD_VirD4"/>
    <property type="match status" value="1"/>
</dbReference>
<dbReference type="AlphaFoldDB" id="A4X0P9"/>
<evidence type="ECO:0000313" key="8">
    <source>
        <dbReference type="EMBL" id="ABP73213.1"/>
    </source>
</evidence>
<protein>
    <submittedName>
        <fullName evidence="8">TRAG family protein</fullName>
    </submittedName>
</protein>
<evidence type="ECO:0000256" key="7">
    <source>
        <dbReference type="SAM" id="Coils"/>
    </source>
</evidence>
<keyword evidence="3" id="KW-1003">Cell membrane</keyword>
<evidence type="ECO:0000256" key="5">
    <source>
        <dbReference type="ARBA" id="ARBA00022989"/>
    </source>
</evidence>